<feature type="transmembrane region" description="Helical" evidence="8">
    <location>
        <begin position="161"/>
        <end position="185"/>
    </location>
</feature>
<comment type="similarity">
    <text evidence="8">Belongs to the insect chemoreceptor superfamily. Gustatory receptor (GR) family.</text>
</comment>
<name>A0A151XJX9_9HYME</name>
<proteinExistence type="inferred from homology"/>
<evidence type="ECO:0000256" key="3">
    <source>
        <dbReference type="ARBA" id="ARBA00022692"/>
    </source>
</evidence>
<keyword evidence="10" id="KW-1185">Reference proteome</keyword>
<keyword evidence="6 8" id="KW-0675">Receptor</keyword>
<dbReference type="PANTHER" id="PTHR21143">
    <property type="entry name" value="INVERTEBRATE GUSTATORY RECEPTOR"/>
    <property type="match status" value="1"/>
</dbReference>
<evidence type="ECO:0000313" key="10">
    <source>
        <dbReference type="Proteomes" id="UP000075809"/>
    </source>
</evidence>
<gene>
    <name evidence="9" type="ORF">ALC60_00230</name>
</gene>
<dbReference type="STRING" id="64791.A0A151XJX9"/>
<feature type="transmembrane region" description="Helical" evidence="8">
    <location>
        <begin position="33"/>
        <end position="56"/>
    </location>
</feature>
<dbReference type="Proteomes" id="UP000075809">
    <property type="component" value="Unassembled WGS sequence"/>
</dbReference>
<dbReference type="GO" id="GO:0007635">
    <property type="term" value="P:chemosensory behavior"/>
    <property type="evidence" value="ECO:0007669"/>
    <property type="project" value="TreeGrafter"/>
</dbReference>
<evidence type="ECO:0000256" key="8">
    <source>
        <dbReference type="RuleBase" id="RU363108"/>
    </source>
</evidence>
<evidence type="ECO:0000256" key="2">
    <source>
        <dbReference type="ARBA" id="ARBA00022475"/>
    </source>
</evidence>
<keyword evidence="4 8" id="KW-1133">Transmembrane helix</keyword>
<dbReference type="EMBL" id="KQ982052">
    <property type="protein sequence ID" value="KYQ60605.1"/>
    <property type="molecule type" value="Genomic_DNA"/>
</dbReference>
<comment type="subcellular location">
    <subcellularLocation>
        <location evidence="1 8">Cell membrane</location>
        <topology evidence="1 8">Multi-pass membrane protein</topology>
    </subcellularLocation>
</comment>
<feature type="transmembrane region" description="Helical" evidence="8">
    <location>
        <begin position="129"/>
        <end position="149"/>
    </location>
</feature>
<evidence type="ECO:0000256" key="1">
    <source>
        <dbReference type="ARBA" id="ARBA00004651"/>
    </source>
</evidence>
<evidence type="ECO:0000256" key="4">
    <source>
        <dbReference type="ARBA" id="ARBA00022989"/>
    </source>
</evidence>
<dbReference type="GO" id="GO:0030424">
    <property type="term" value="C:axon"/>
    <property type="evidence" value="ECO:0007669"/>
    <property type="project" value="TreeGrafter"/>
</dbReference>
<dbReference type="GO" id="GO:0043025">
    <property type="term" value="C:neuronal cell body"/>
    <property type="evidence" value="ECO:0007669"/>
    <property type="project" value="TreeGrafter"/>
</dbReference>
<accession>A0A151XJX9</accession>
<dbReference type="InterPro" id="IPR013604">
    <property type="entry name" value="7TM_chemorcpt"/>
</dbReference>
<dbReference type="GO" id="GO:0005886">
    <property type="term" value="C:plasma membrane"/>
    <property type="evidence" value="ECO:0007669"/>
    <property type="project" value="UniProtKB-SubCell"/>
</dbReference>
<organism evidence="9 10">
    <name type="scientific">Mycetomoellerius zeteki</name>
    <dbReference type="NCBI Taxonomy" id="64791"/>
    <lineage>
        <taxon>Eukaryota</taxon>
        <taxon>Metazoa</taxon>
        <taxon>Ecdysozoa</taxon>
        <taxon>Arthropoda</taxon>
        <taxon>Hexapoda</taxon>
        <taxon>Insecta</taxon>
        <taxon>Pterygota</taxon>
        <taxon>Neoptera</taxon>
        <taxon>Endopterygota</taxon>
        <taxon>Hymenoptera</taxon>
        <taxon>Apocrita</taxon>
        <taxon>Aculeata</taxon>
        <taxon>Formicoidea</taxon>
        <taxon>Formicidae</taxon>
        <taxon>Myrmicinae</taxon>
        <taxon>Mycetomoellerius</taxon>
    </lineage>
</organism>
<dbReference type="GO" id="GO:0008049">
    <property type="term" value="P:male courtship behavior"/>
    <property type="evidence" value="ECO:0007669"/>
    <property type="project" value="TreeGrafter"/>
</dbReference>
<keyword evidence="3 8" id="KW-0812">Transmembrane</keyword>
<keyword evidence="5 8" id="KW-0472">Membrane</keyword>
<evidence type="ECO:0000256" key="7">
    <source>
        <dbReference type="ARBA" id="ARBA00023224"/>
    </source>
</evidence>
<evidence type="ECO:0000256" key="6">
    <source>
        <dbReference type="ARBA" id="ARBA00023170"/>
    </source>
</evidence>
<dbReference type="GO" id="GO:0050909">
    <property type="term" value="P:sensory perception of taste"/>
    <property type="evidence" value="ECO:0007669"/>
    <property type="project" value="InterPro"/>
</dbReference>
<dbReference type="PANTHER" id="PTHR21143:SF133">
    <property type="entry name" value="GUSTATORY AND PHEROMONE RECEPTOR 32A-RELATED"/>
    <property type="match status" value="1"/>
</dbReference>
<dbReference type="AlphaFoldDB" id="A0A151XJX9"/>
<keyword evidence="2 8" id="KW-1003">Cell membrane</keyword>
<evidence type="ECO:0000313" key="9">
    <source>
        <dbReference type="EMBL" id="KYQ60605.1"/>
    </source>
</evidence>
<dbReference type="Pfam" id="PF08395">
    <property type="entry name" value="7tm_7"/>
    <property type="match status" value="1"/>
</dbReference>
<comment type="caution">
    <text evidence="8">Lacks conserved residue(s) required for the propagation of feature annotation.</text>
</comment>
<sequence>MFEPKTVREMVSPMLIANAIVGMGNWSTNRGRFLNIAYSLICLVTYCVVMKLSIQYLGTYYLPKMNSLGNYTFHGIFYANICLTVCLIPCGWLRRKYMKAAMMRITMCEKSLEQMGLEKNYRKLYRNQLIALTFVVVVFIVFTVVNYAGMFKDDTPTHVKIVIMFAFNYPVGLLYVSDASFLHWVSYSKTRFTQLNNLLRRMLTTTPDSPQHKRVLKMKDEWNKFVASTTQEDSKSKDNTDTMRAVKQVHLELIKSTRSTNDAFGIQILFSMTVSFVFITSLLYYAYKVFWQGDYEKEKYQKENYQKEIIPAANTGDIICELYEPTTSKEFRAEANTRFHSAIDTKSVDIYSVWLLQSGSHVHSWGSLKIIYKTSLSLKQNIQKQIIEFLSSQVIGSVTTYLVILIQVGDLPTGNPDRPPNTTIRTDESNFTMITDAFTTIASP</sequence>
<reference evidence="9 10" key="1">
    <citation type="submission" date="2015-09" db="EMBL/GenBank/DDBJ databases">
        <title>Trachymyrmex zeteki WGS genome.</title>
        <authorList>
            <person name="Nygaard S."/>
            <person name="Hu H."/>
            <person name="Boomsma J."/>
            <person name="Zhang G."/>
        </authorList>
    </citation>
    <scope>NUCLEOTIDE SEQUENCE [LARGE SCALE GENOMIC DNA]</scope>
    <source>
        <strain evidence="9">Tzet28-1</strain>
        <tissue evidence="9">Whole body</tissue>
    </source>
</reference>
<dbReference type="GO" id="GO:0007165">
    <property type="term" value="P:signal transduction"/>
    <property type="evidence" value="ECO:0007669"/>
    <property type="project" value="UniProtKB-KW"/>
</dbReference>
<feature type="transmembrane region" description="Helical" evidence="8">
    <location>
        <begin position="264"/>
        <end position="287"/>
    </location>
</feature>
<evidence type="ECO:0000256" key="5">
    <source>
        <dbReference type="ARBA" id="ARBA00023136"/>
    </source>
</evidence>
<protein>
    <recommendedName>
        <fullName evidence="8">Gustatory receptor</fullName>
    </recommendedName>
</protein>
<dbReference type="GO" id="GO:0030425">
    <property type="term" value="C:dendrite"/>
    <property type="evidence" value="ECO:0007669"/>
    <property type="project" value="TreeGrafter"/>
</dbReference>
<comment type="function">
    <text evidence="8">Gustatory receptor which mediates acceptance or avoidance behavior, depending on its substrates.</text>
</comment>
<keyword evidence="7 8" id="KW-0807">Transducer</keyword>
<feature type="transmembrane region" description="Helical" evidence="8">
    <location>
        <begin position="76"/>
        <end position="94"/>
    </location>
</feature>